<accession>A0A239KLD5</accession>
<dbReference type="RefSeq" id="WP_089357446.1">
    <property type="nucleotide sequence ID" value="NZ_FZPD01000004.1"/>
</dbReference>
<name>A0A239KLD5_EKHLU</name>
<proteinExistence type="predicted"/>
<dbReference type="Pfam" id="PF00775">
    <property type="entry name" value="Dioxygenase_C"/>
    <property type="match status" value="1"/>
</dbReference>
<dbReference type="AlphaFoldDB" id="A0A239KLD5"/>
<dbReference type="InterPro" id="IPR015889">
    <property type="entry name" value="Intradiol_dOase_core"/>
</dbReference>
<dbReference type="SUPFAM" id="SSF49482">
    <property type="entry name" value="Aromatic compound dioxygenase"/>
    <property type="match status" value="1"/>
</dbReference>
<dbReference type="EMBL" id="FZPD01000004">
    <property type="protein sequence ID" value="SNT19166.1"/>
    <property type="molecule type" value="Genomic_DNA"/>
</dbReference>
<keyword evidence="3" id="KW-1185">Reference proteome</keyword>
<organism evidence="2 3">
    <name type="scientific">Ekhidna lutea</name>
    <dbReference type="NCBI Taxonomy" id="447679"/>
    <lineage>
        <taxon>Bacteria</taxon>
        <taxon>Pseudomonadati</taxon>
        <taxon>Bacteroidota</taxon>
        <taxon>Cytophagia</taxon>
        <taxon>Cytophagales</taxon>
        <taxon>Reichenbachiellaceae</taxon>
        <taxon>Ekhidna</taxon>
    </lineage>
</organism>
<keyword evidence="2" id="KW-0560">Oxidoreductase</keyword>
<dbReference type="Gene3D" id="2.60.130.10">
    <property type="entry name" value="Aromatic compound dioxygenase"/>
    <property type="match status" value="1"/>
</dbReference>
<evidence type="ECO:0000313" key="3">
    <source>
        <dbReference type="Proteomes" id="UP000198393"/>
    </source>
</evidence>
<gene>
    <name evidence="2" type="ORF">SAMN05421640_2764</name>
</gene>
<evidence type="ECO:0000313" key="2">
    <source>
        <dbReference type="EMBL" id="SNT19166.1"/>
    </source>
</evidence>
<sequence length="189" mass="20872">MPKYLILLLLVSCGNDRIINSASSSETSVLKSYKALAAKHKLQIVNPDEPGEKLTLCLTFVEKVSGDPHPNQKVHFYHTDTNGEYMPTISSDESTARLNGTAFTDESGRILVQTILPGDYGSSSDNRHIHTTVFGAKPEAYDIHFKQYTGFMGTRFAEGSDQHFLADLKRNSDGSLIAFLTIATKNPFK</sequence>
<keyword evidence="2" id="KW-0223">Dioxygenase</keyword>
<protein>
    <submittedName>
        <fullName evidence="2">Dioxygenase</fullName>
    </submittedName>
</protein>
<dbReference type="Proteomes" id="UP000198393">
    <property type="component" value="Unassembled WGS sequence"/>
</dbReference>
<dbReference type="GO" id="GO:0008199">
    <property type="term" value="F:ferric iron binding"/>
    <property type="evidence" value="ECO:0007669"/>
    <property type="project" value="InterPro"/>
</dbReference>
<reference evidence="2 3" key="1">
    <citation type="submission" date="2017-06" db="EMBL/GenBank/DDBJ databases">
        <authorList>
            <person name="Kim H.J."/>
            <person name="Triplett B.A."/>
        </authorList>
    </citation>
    <scope>NUCLEOTIDE SEQUENCE [LARGE SCALE GENOMIC DNA]</scope>
    <source>
        <strain evidence="2 3">DSM 19307</strain>
    </source>
</reference>
<dbReference type="InterPro" id="IPR000627">
    <property type="entry name" value="Intradiol_dOase_C"/>
</dbReference>
<feature type="domain" description="Intradiol ring-cleavage dioxygenases" evidence="1">
    <location>
        <begin position="37"/>
        <end position="127"/>
    </location>
</feature>
<dbReference type="OrthoDB" id="1439850at2"/>
<evidence type="ECO:0000259" key="1">
    <source>
        <dbReference type="Pfam" id="PF00775"/>
    </source>
</evidence>
<dbReference type="GO" id="GO:0016702">
    <property type="term" value="F:oxidoreductase activity, acting on single donors with incorporation of molecular oxygen, incorporation of two atoms of oxygen"/>
    <property type="evidence" value="ECO:0007669"/>
    <property type="project" value="InterPro"/>
</dbReference>